<dbReference type="InterPro" id="IPR011009">
    <property type="entry name" value="Kinase-like_dom_sf"/>
</dbReference>
<dbReference type="SUPFAM" id="SSF56112">
    <property type="entry name" value="Protein kinase-like (PK-like)"/>
    <property type="match status" value="1"/>
</dbReference>
<evidence type="ECO:0000313" key="3">
    <source>
        <dbReference type="Proteomes" id="UP001501612"/>
    </source>
</evidence>
<sequence length="301" mass="31833">MWVPDPAWEPLPSGSSPSVLGVWCDPDGPDGPCVVTRLVPPGPDDPPELDEPGHAAYWRRAAEVARAGLVRDSPGLRGPEALAVDEDGEGVTLRHRRVGTEPLTGLFVARALGRFAGLTLPAATWLARDPLADRVRRVERNGGWPTLARTTAADVADHLWRRRDVLLGRAAALPQVAQHGDPTPANLLGRDGDQVLAVDWGTLGRGPVGADLGYWSLSTREELDPLLDAYVGGLPTGVATREEAALGARTTAVLTVLSRAEWALSRVAGGEGALAGKLRHPAVAPHLRALARQAAHVEALL</sequence>
<proteinExistence type="predicted"/>
<gene>
    <name evidence="2" type="ORF">GCM10009737_09210</name>
</gene>
<evidence type="ECO:0000313" key="2">
    <source>
        <dbReference type="EMBL" id="GAA1909966.1"/>
    </source>
</evidence>
<dbReference type="Gene3D" id="3.90.1200.10">
    <property type="match status" value="1"/>
</dbReference>
<organism evidence="2 3">
    <name type="scientific">Nocardioides lentus</name>
    <dbReference type="NCBI Taxonomy" id="338077"/>
    <lineage>
        <taxon>Bacteria</taxon>
        <taxon>Bacillati</taxon>
        <taxon>Actinomycetota</taxon>
        <taxon>Actinomycetes</taxon>
        <taxon>Propionibacteriales</taxon>
        <taxon>Nocardioidaceae</taxon>
        <taxon>Nocardioides</taxon>
    </lineage>
</organism>
<feature type="domain" description="Aminoglycoside phosphotransferase" evidence="1">
    <location>
        <begin position="78"/>
        <end position="232"/>
    </location>
</feature>
<comment type="caution">
    <text evidence="2">The sequence shown here is derived from an EMBL/GenBank/DDBJ whole genome shotgun (WGS) entry which is preliminary data.</text>
</comment>
<dbReference type="EMBL" id="BAAAMY010000002">
    <property type="protein sequence ID" value="GAA1909966.1"/>
    <property type="molecule type" value="Genomic_DNA"/>
</dbReference>
<dbReference type="RefSeq" id="WP_344004393.1">
    <property type="nucleotide sequence ID" value="NZ_BAAAMY010000002.1"/>
</dbReference>
<dbReference type="Proteomes" id="UP001501612">
    <property type="component" value="Unassembled WGS sequence"/>
</dbReference>
<protein>
    <recommendedName>
        <fullName evidence="1">Aminoglycoside phosphotransferase domain-containing protein</fullName>
    </recommendedName>
</protein>
<dbReference type="Pfam" id="PF01636">
    <property type="entry name" value="APH"/>
    <property type="match status" value="1"/>
</dbReference>
<evidence type="ECO:0000259" key="1">
    <source>
        <dbReference type="Pfam" id="PF01636"/>
    </source>
</evidence>
<keyword evidence="3" id="KW-1185">Reference proteome</keyword>
<reference evidence="3" key="1">
    <citation type="journal article" date="2019" name="Int. J. Syst. Evol. Microbiol.">
        <title>The Global Catalogue of Microorganisms (GCM) 10K type strain sequencing project: providing services to taxonomists for standard genome sequencing and annotation.</title>
        <authorList>
            <consortium name="The Broad Institute Genomics Platform"/>
            <consortium name="The Broad Institute Genome Sequencing Center for Infectious Disease"/>
            <person name="Wu L."/>
            <person name="Ma J."/>
        </authorList>
    </citation>
    <scope>NUCLEOTIDE SEQUENCE [LARGE SCALE GENOMIC DNA]</scope>
    <source>
        <strain evidence="3">JCM 14046</strain>
    </source>
</reference>
<accession>A0ABP5AD79</accession>
<name>A0ABP5AD79_9ACTN</name>
<dbReference type="InterPro" id="IPR002575">
    <property type="entry name" value="Aminoglycoside_PTrfase"/>
</dbReference>